<keyword evidence="2" id="KW-0472">Membrane</keyword>
<reference evidence="3 4" key="1">
    <citation type="submission" date="2019-01" db="EMBL/GenBank/DDBJ databases">
        <title>Bacillus sp. M5HDSG1-1, whole genome shotgun sequence.</title>
        <authorList>
            <person name="Tuo L."/>
        </authorList>
    </citation>
    <scope>NUCLEOTIDE SEQUENCE [LARGE SCALE GENOMIC DNA]</scope>
    <source>
        <strain evidence="3 4">M5HDSG1-1</strain>
    </source>
</reference>
<feature type="transmembrane region" description="Helical" evidence="2">
    <location>
        <begin position="272"/>
        <end position="289"/>
    </location>
</feature>
<dbReference type="AlphaFoldDB" id="A0A3S2U6V7"/>
<keyword evidence="1" id="KW-0175">Coiled coil</keyword>
<dbReference type="Proteomes" id="UP000288024">
    <property type="component" value="Unassembled WGS sequence"/>
</dbReference>
<keyword evidence="2" id="KW-0812">Transmembrane</keyword>
<proteinExistence type="predicted"/>
<comment type="caution">
    <text evidence="3">The sequence shown here is derived from an EMBL/GenBank/DDBJ whole genome shotgun (WGS) entry which is preliminary data.</text>
</comment>
<keyword evidence="4" id="KW-1185">Reference proteome</keyword>
<feature type="transmembrane region" description="Helical" evidence="2">
    <location>
        <begin position="159"/>
        <end position="177"/>
    </location>
</feature>
<evidence type="ECO:0000256" key="1">
    <source>
        <dbReference type="SAM" id="Coils"/>
    </source>
</evidence>
<evidence type="ECO:0000313" key="3">
    <source>
        <dbReference type="EMBL" id="RVT57239.1"/>
    </source>
</evidence>
<feature type="transmembrane region" description="Helical" evidence="2">
    <location>
        <begin position="197"/>
        <end position="218"/>
    </location>
</feature>
<organism evidence="3 4">
    <name type="scientific">Niallia taxi</name>
    <dbReference type="NCBI Taxonomy" id="2499688"/>
    <lineage>
        <taxon>Bacteria</taxon>
        <taxon>Bacillati</taxon>
        <taxon>Bacillota</taxon>
        <taxon>Bacilli</taxon>
        <taxon>Bacillales</taxon>
        <taxon>Bacillaceae</taxon>
        <taxon>Niallia</taxon>
    </lineage>
</organism>
<gene>
    <name evidence="3" type="ORF">EM808_25220</name>
</gene>
<dbReference type="EMBL" id="RZTZ01000018">
    <property type="protein sequence ID" value="RVT57239.1"/>
    <property type="molecule type" value="Genomic_DNA"/>
</dbReference>
<evidence type="ECO:0000313" key="4">
    <source>
        <dbReference type="Proteomes" id="UP000288024"/>
    </source>
</evidence>
<sequence length="298" mass="33665">MTSQSDLRRQQGEKLIVKLSEIQGGMENFVDQEITDGLISDLLVIIKQFPIDILPYAAISQFVYNNHLEDFTYFFEQLTDGVYDVADSNDPNFKKYLKLLEHMELADQQKVALFNKQKEEIEKLKRFNSTYEASANELKQVTKKIDELQETSKNMTTNFISILGIFAGILMGAFGALQGFTSLFANADKLSLGKLLIISSISASSVILILFLLLNGVAKLTNKSLSSSTRSDDNIFNRHPTLIIIYGILILISLVGSALELSNTVINYAPEGYWWIVPGVWFIYFITVLKTKKFFILK</sequence>
<feature type="coiled-coil region" evidence="1">
    <location>
        <begin position="124"/>
        <end position="158"/>
    </location>
</feature>
<keyword evidence="2" id="KW-1133">Transmembrane helix</keyword>
<name>A0A3S2U6V7_9BACI</name>
<protein>
    <submittedName>
        <fullName evidence="3">Uncharacterized protein</fullName>
    </submittedName>
</protein>
<feature type="transmembrane region" description="Helical" evidence="2">
    <location>
        <begin position="239"/>
        <end position="260"/>
    </location>
</feature>
<accession>A0A3S2U6V7</accession>
<evidence type="ECO:0000256" key="2">
    <source>
        <dbReference type="SAM" id="Phobius"/>
    </source>
</evidence>